<evidence type="ECO:0000259" key="3">
    <source>
        <dbReference type="Pfam" id="PF25832"/>
    </source>
</evidence>
<dbReference type="Gene3D" id="1.25.40.10">
    <property type="entry name" value="Tetratricopeptide repeat domain"/>
    <property type="match status" value="1"/>
</dbReference>
<evidence type="ECO:0000313" key="5">
    <source>
        <dbReference type="EMBL" id="VFK33399.1"/>
    </source>
</evidence>
<reference evidence="6" key="1">
    <citation type="submission" date="2019-02" db="EMBL/GenBank/DDBJ databases">
        <authorList>
            <person name="Gruber-Vodicka R. H."/>
            <person name="Seah K. B. B."/>
        </authorList>
    </citation>
    <scope>NUCLEOTIDE SEQUENCE</scope>
    <source>
        <strain evidence="4">BECK_BZ197</strain>
        <strain evidence="6">BECK_BZ198</strain>
        <strain evidence="5">BECK_BZ199</strain>
    </source>
</reference>
<dbReference type="Pfam" id="PF25832">
    <property type="entry name" value="Fn3_SaeA_2nd"/>
    <property type="match status" value="1"/>
</dbReference>
<evidence type="ECO:0000313" key="6">
    <source>
        <dbReference type="EMBL" id="VFK76146.1"/>
    </source>
</evidence>
<protein>
    <submittedName>
        <fullName evidence="6">Double zinc ribbon</fullName>
    </submittedName>
</protein>
<dbReference type="Pfam" id="PF12773">
    <property type="entry name" value="DZR"/>
    <property type="match status" value="1"/>
</dbReference>
<sequence length="1000" mass="110960">MPGRDNYYRILGLDPAEQDWPVIEKRIQDKRREWSKQKSSGNPDQKRQSARYLDSLGDIERVLFDPATRVAEAKEAKRLLQQEQKAGLKKLDEQIALFATEGRYTDDDIKLVYRQLSKAFGESEIEQRFKDAGLKKIATAETHTAPSRQGLDSVIARQIRTNLNHLSLTSLYAFLDRKPHSTPEELRRRAGEIYAEIKRIGKTDVDSTARSDLTGQCKTVFANADEKAKYDYTLSLQVLEELKPNLEVAGRDKFLTTDEMDVLIGQATARRVLPEDARAYIEEYAAKRKWGIQKPAGGARARPASMCGYCGALSNTPGATTCGACGEPLEVACPRCATPVPSTLRTCPKCGCDTGDAPLVRSLMTEGQHLFVQGDFDAARQRFQRVLVIWPGWEAAQNEISRIDARQSEIGRRIKAIEHLIAARELTEAAREIEQAVRGHGHSPFVKLERRVNDGIARAATLVAEGRRLQTAGKNAEALDRYTQALGLQSDCDEALRALASCPPDAPTTLRVNPERNGYHLDWHSPSATADTVYQVVRKADGPPAAPDDGATLKQVRGTTYADTDVPVGTLWYYAVYTHRGQIASPMPAVSGPHLRITDVEALMIVAGSGQVTLSWRRPPGCVGVEVWRGLGFPPKDKTDGIELVVSGDSCVDNGLTNGQTVGYLITAIFKDPLCPGRQLRTQGIHCTAVPVTPPEPVRDLIAERKGKTVTLKWTSPSRGAVQLRCADQPPVQTEGDLFDLRRLDELGKSIPVRTGGQTQFNLTNSTACIIPLSIEGETAIIGRWITVTALEPVTALESRPLGNNIVLTWVWPSAIDTVRICYRFDRFSTGPEDTDAASIICNRTEYDRHGCWELRAVEDRAHYFSLYSATAPDGPYAAPAERLESMGHRHEVRYRVVKKRWFPLLPWVRNMILELRGSQSLHLEELILVAKPNTLPVSPGDGVTIHEVKEVILRQGRADIPIPKEHWGRNMLVRLFFRRAADSGLVRLLHGSAKEMRLG</sequence>
<dbReference type="EMBL" id="CAADFQ010000045">
    <property type="protein sequence ID" value="VFK33399.1"/>
    <property type="molecule type" value="Genomic_DNA"/>
</dbReference>
<dbReference type="InterPro" id="IPR011990">
    <property type="entry name" value="TPR-like_helical_dom_sf"/>
</dbReference>
<proteinExistence type="predicted"/>
<evidence type="ECO:0000256" key="1">
    <source>
        <dbReference type="SAM" id="MobiDB-lite"/>
    </source>
</evidence>
<dbReference type="SUPFAM" id="SSF48452">
    <property type="entry name" value="TPR-like"/>
    <property type="match status" value="1"/>
</dbReference>
<feature type="domain" description="SaeA first Fn3-like" evidence="3">
    <location>
        <begin position="510"/>
        <end position="582"/>
    </location>
</feature>
<gene>
    <name evidence="4" type="ORF">BECKMB1821G_GA0114241_10433</name>
    <name evidence="6" type="ORF">BECKMB1821H_GA0114242_10443</name>
    <name evidence="5" type="ORF">BECKMB1821I_GA0114274_10453</name>
</gene>
<feature type="domain" description="DZANK-type" evidence="2">
    <location>
        <begin position="307"/>
        <end position="351"/>
    </location>
</feature>
<dbReference type="InterPro" id="IPR013783">
    <property type="entry name" value="Ig-like_fold"/>
</dbReference>
<feature type="region of interest" description="Disordered" evidence="1">
    <location>
        <begin position="30"/>
        <end position="50"/>
    </location>
</feature>
<dbReference type="AlphaFoldDB" id="A0A451BCY3"/>
<evidence type="ECO:0000259" key="2">
    <source>
        <dbReference type="Pfam" id="PF12773"/>
    </source>
</evidence>
<evidence type="ECO:0000313" key="4">
    <source>
        <dbReference type="EMBL" id="VFK28916.1"/>
    </source>
</evidence>
<accession>A0A451BCY3</accession>
<dbReference type="EMBL" id="CAADGH010000044">
    <property type="protein sequence ID" value="VFK76146.1"/>
    <property type="molecule type" value="Genomic_DNA"/>
</dbReference>
<dbReference type="InterPro" id="IPR058691">
    <property type="entry name" value="Fn3_SaeA_1st"/>
</dbReference>
<organism evidence="6">
    <name type="scientific">Candidatus Kentrum sp. MB</name>
    <dbReference type="NCBI Taxonomy" id="2138164"/>
    <lineage>
        <taxon>Bacteria</taxon>
        <taxon>Pseudomonadati</taxon>
        <taxon>Pseudomonadota</taxon>
        <taxon>Gammaproteobacteria</taxon>
        <taxon>Candidatus Kentrum</taxon>
    </lineage>
</organism>
<dbReference type="Gene3D" id="2.60.40.10">
    <property type="entry name" value="Immunoglobulins"/>
    <property type="match status" value="2"/>
</dbReference>
<dbReference type="InterPro" id="IPR025874">
    <property type="entry name" value="DZR"/>
</dbReference>
<dbReference type="EMBL" id="CAADFO010000043">
    <property type="protein sequence ID" value="VFK28916.1"/>
    <property type="molecule type" value="Genomic_DNA"/>
</dbReference>
<name>A0A451BCY3_9GAMM</name>